<dbReference type="PANTHER" id="PTHR12892:SF11">
    <property type="entry name" value="POST-GPI ATTACHMENT TO PROTEINS FACTOR 2"/>
    <property type="match status" value="1"/>
</dbReference>
<dbReference type="RefSeq" id="XP_020304941.1">
    <property type="nucleotide sequence ID" value="XM_020451290.1"/>
</dbReference>
<reference evidence="10" key="1">
    <citation type="submission" date="2012-04" db="EMBL/GenBank/DDBJ databases">
        <title>The Genome Sequence of Loa loa.</title>
        <authorList>
            <consortium name="The Broad Institute Genome Sequencing Platform"/>
            <consortium name="Broad Institute Genome Sequencing Center for Infectious Disease"/>
            <person name="Nutman T.B."/>
            <person name="Fink D.L."/>
            <person name="Russ C."/>
            <person name="Young S."/>
            <person name="Zeng Q."/>
            <person name="Gargeya S."/>
            <person name="Alvarado L."/>
            <person name="Berlin A."/>
            <person name="Chapman S.B."/>
            <person name="Chen Z."/>
            <person name="Freedman E."/>
            <person name="Gellesch M."/>
            <person name="Goldberg J."/>
            <person name="Griggs A."/>
            <person name="Gujja S."/>
            <person name="Heilman E.R."/>
            <person name="Heiman D."/>
            <person name="Howarth C."/>
            <person name="Mehta T."/>
            <person name="Neiman D."/>
            <person name="Pearson M."/>
            <person name="Roberts A."/>
            <person name="Saif S."/>
            <person name="Shea T."/>
            <person name="Shenoy N."/>
            <person name="Sisk P."/>
            <person name="Stolte C."/>
            <person name="Sykes S."/>
            <person name="White J."/>
            <person name="Yandava C."/>
            <person name="Haas B."/>
            <person name="Henn M.R."/>
            <person name="Nusbaum C."/>
            <person name="Birren B."/>
        </authorList>
    </citation>
    <scope>NUCLEOTIDE SEQUENCE [LARGE SCALE GENOMIC DNA]</scope>
</reference>
<dbReference type="GO" id="GO:0000139">
    <property type="term" value="C:Golgi membrane"/>
    <property type="evidence" value="ECO:0007669"/>
    <property type="project" value="UniProtKB-SubCell"/>
</dbReference>
<feature type="transmembrane region" description="Helical" evidence="8">
    <location>
        <begin position="218"/>
        <end position="237"/>
    </location>
</feature>
<comment type="subcellular location">
    <subcellularLocation>
        <location evidence="1">Golgi apparatus membrane</location>
        <topology evidence="1">Multi-pass membrane protein</topology>
    </subcellularLocation>
</comment>
<gene>
    <name evidence="10" type="ORF">LOAG_18627</name>
</gene>
<sequence>MQLFYRLKLDKSSQVFHHHHVTAFTFGVLPVFLGTVVDYYVLYNRKAYFSISSHAATYFFSSLPLTGLCFCIFFALYSNFEKATETHCRIRNVLPSISVATGDFYWGRLIWRILIFTHLIPRVLAAVAYAQLFRTPLETIVQSIFRYLTCFLGLLELFFLAMVSAISSKDNHFRHVLAFSIFQVTGMIHGALHIIMYRTTGICDYSTHTRKSYRVKKTCYRWSVLFLIICALLYYRHNSRCEPYVFSAFAFFEYLVVLTNIYFHATFRFDFYGLCIFVF</sequence>
<name>A0A1S0UEI1_LOALO</name>
<accession>A0A1S0UEI1</accession>
<dbReference type="CTD" id="9943512"/>
<dbReference type="AlphaFoldDB" id="A0A1S0UEI1"/>
<evidence type="ECO:0000256" key="3">
    <source>
        <dbReference type="ARBA" id="ARBA00022502"/>
    </source>
</evidence>
<dbReference type="InterPro" id="IPR019402">
    <property type="entry name" value="CWH43_N"/>
</dbReference>
<evidence type="ECO:0000256" key="8">
    <source>
        <dbReference type="SAM" id="Phobius"/>
    </source>
</evidence>
<dbReference type="GO" id="GO:0006506">
    <property type="term" value="P:GPI anchor biosynthetic process"/>
    <property type="evidence" value="ECO:0007669"/>
    <property type="project" value="UniProtKB-KW"/>
</dbReference>
<feature type="transmembrane region" description="Helical" evidence="8">
    <location>
        <begin position="55"/>
        <end position="77"/>
    </location>
</feature>
<proteinExistence type="inferred from homology"/>
<keyword evidence="3" id="KW-0337">GPI-anchor biosynthesis</keyword>
<keyword evidence="5 8" id="KW-1133">Transmembrane helix</keyword>
<evidence type="ECO:0000256" key="5">
    <source>
        <dbReference type="ARBA" id="ARBA00022989"/>
    </source>
</evidence>
<comment type="similarity">
    <text evidence="2">Belongs to the PGAP2 family.</text>
</comment>
<organism evidence="10">
    <name type="scientific">Loa loa</name>
    <name type="common">Eye worm</name>
    <name type="synonym">Filaria loa</name>
    <dbReference type="NCBI Taxonomy" id="7209"/>
    <lineage>
        <taxon>Eukaryota</taxon>
        <taxon>Metazoa</taxon>
        <taxon>Ecdysozoa</taxon>
        <taxon>Nematoda</taxon>
        <taxon>Chromadorea</taxon>
        <taxon>Rhabditida</taxon>
        <taxon>Spirurina</taxon>
        <taxon>Spiruromorpha</taxon>
        <taxon>Filarioidea</taxon>
        <taxon>Onchocercidae</taxon>
        <taxon>Loa</taxon>
    </lineage>
</organism>
<dbReference type="InterPro" id="IPR039545">
    <property type="entry name" value="PGAP2"/>
</dbReference>
<dbReference type="GO" id="GO:0005789">
    <property type="term" value="C:endoplasmic reticulum membrane"/>
    <property type="evidence" value="ECO:0007669"/>
    <property type="project" value="TreeGrafter"/>
</dbReference>
<dbReference type="GeneID" id="9943512"/>
<feature type="transmembrane region" description="Helical" evidence="8">
    <location>
        <begin position="243"/>
        <end position="263"/>
    </location>
</feature>
<evidence type="ECO:0000259" key="9">
    <source>
        <dbReference type="Pfam" id="PF10277"/>
    </source>
</evidence>
<evidence type="ECO:0000313" key="10">
    <source>
        <dbReference type="EMBL" id="EJD73999.1"/>
    </source>
</evidence>
<feature type="transmembrane region" description="Helical" evidence="8">
    <location>
        <begin position="144"/>
        <end position="167"/>
    </location>
</feature>
<keyword evidence="4 8" id="KW-0812">Transmembrane</keyword>
<dbReference type="Pfam" id="PF10277">
    <property type="entry name" value="Frag1"/>
    <property type="match status" value="1"/>
</dbReference>
<dbReference type="OMA" id="CEPYVFS"/>
<dbReference type="KEGG" id="loa:LOAG_18627"/>
<keyword evidence="6" id="KW-0333">Golgi apparatus</keyword>
<dbReference type="OrthoDB" id="68581at2759"/>
<keyword evidence="7 8" id="KW-0472">Membrane</keyword>
<feature type="transmembrane region" description="Helical" evidence="8">
    <location>
        <begin position="20"/>
        <end position="43"/>
    </location>
</feature>
<evidence type="ECO:0000256" key="6">
    <source>
        <dbReference type="ARBA" id="ARBA00023034"/>
    </source>
</evidence>
<feature type="transmembrane region" description="Helical" evidence="8">
    <location>
        <begin position="173"/>
        <end position="197"/>
    </location>
</feature>
<dbReference type="PANTHER" id="PTHR12892">
    <property type="entry name" value="FGF RECEPTOR ACTIVATING PROTEIN 1"/>
    <property type="match status" value="1"/>
</dbReference>
<feature type="transmembrane region" description="Helical" evidence="8">
    <location>
        <begin position="109"/>
        <end position="132"/>
    </location>
</feature>
<evidence type="ECO:0000256" key="1">
    <source>
        <dbReference type="ARBA" id="ARBA00004653"/>
    </source>
</evidence>
<evidence type="ECO:0000256" key="2">
    <source>
        <dbReference type="ARBA" id="ARBA00007414"/>
    </source>
</evidence>
<evidence type="ECO:0000256" key="4">
    <source>
        <dbReference type="ARBA" id="ARBA00022692"/>
    </source>
</evidence>
<evidence type="ECO:0000256" key="7">
    <source>
        <dbReference type="ARBA" id="ARBA00023136"/>
    </source>
</evidence>
<feature type="domain" description="CWH43-like N-terminal" evidence="9">
    <location>
        <begin position="58"/>
        <end position="273"/>
    </location>
</feature>
<dbReference type="EMBL" id="JH712473">
    <property type="protein sequence ID" value="EJD73999.1"/>
    <property type="molecule type" value="Genomic_DNA"/>
</dbReference>
<dbReference type="InParanoid" id="A0A1S0UEI1"/>
<protein>
    <recommendedName>
        <fullName evidence="9">CWH43-like N-terminal domain-containing protein</fullName>
    </recommendedName>
</protein>